<reference evidence="9" key="2">
    <citation type="journal article" date="2016" name="Sci. Rep.">
        <title>Dictyocaulus viviparus genome, variome and transcriptome elucidate lungworm biology and support future intervention.</title>
        <authorList>
            <person name="McNulty S.N."/>
            <person name="Strube C."/>
            <person name="Rosa B.A."/>
            <person name="Martin J.C."/>
            <person name="Tyagi R."/>
            <person name="Choi Y.J."/>
            <person name="Wang Q."/>
            <person name="Hallsworth Pepin K."/>
            <person name="Zhang X."/>
            <person name="Ozersky P."/>
            <person name="Wilson R.K."/>
            <person name="Sternberg P.W."/>
            <person name="Gasser R.B."/>
            <person name="Mitreva M."/>
        </authorList>
    </citation>
    <scope>NUCLEOTIDE SEQUENCE [LARGE SCALE GENOMIC DNA]</scope>
    <source>
        <strain evidence="9">HannoverDv2000</strain>
    </source>
</reference>
<evidence type="ECO:0000313" key="8">
    <source>
        <dbReference type="EMBL" id="KJH51512.1"/>
    </source>
</evidence>
<dbReference type="Proteomes" id="UP000053766">
    <property type="component" value="Unassembled WGS sequence"/>
</dbReference>
<evidence type="ECO:0000256" key="3">
    <source>
        <dbReference type="ARBA" id="ARBA00022737"/>
    </source>
</evidence>
<reference evidence="8 9" key="1">
    <citation type="submission" date="2013-11" db="EMBL/GenBank/DDBJ databases">
        <title>Draft genome of the bovine lungworm Dictyocaulus viviparus.</title>
        <authorList>
            <person name="Mitreva M."/>
        </authorList>
    </citation>
    <scope>NUCLEOTIDE SEQUENCE [LARGE SCALE GENOMIC DNA]</scope>
    <source>
        <strain evidence="8 9">HannoverDv2000</strain>
    </source>
</reference>
<dbReference type="InterPro" id="IPR022100">
    <property type="entry name" value="WDHD1/CFT4_beta-prop_2nd"/>
</dbReference>
<evidence type="ECO:0000259" key="7">
    <source>
        <dbReference type="Pfam" id="PF20946"/>
    </source>
</evidence>
<evidence type="ECO:0000256" key="4">
    <source>
        <dbReference type="ARBA" id="ARBA00023242"/>
    </source>
</evidence>
<proteinExistence type="predicted"/>
<keyword evidence="3" id="KW-0677">Repeat</keyword>
<dbReference type="InterPro" id="IPR048591">
    <property type="entry name" value="WDHD1/CFT4_hel"/>
</dbReference>
<evidence type="ECO:0000313" key="9">
    <source>
        <dbReference type="Proteomes" id="UP000053766"/>
    </source>
</evidence>
<evidence type="ECO:0000256" key="5">
    <source>
        <dbReference type="SAM" id="MobiDB-lite"/>
    </source>
</evidence>
<feature type="compositionally biased region" description="Polar residues" evidence="5">
    <location>
        <begin position="546"/>
        <end position="577"/>
    </location>
</feature>
<name>A0A0D8Y5P2_DICVI</name>
<dbReference type="PANTHER" id="PTHR19932:SF10">
    <property type="entry name" value="WD REPEAT AND HMG-BOX DNA-BINDING PROTEIN 1"/>
    <property type="match status" value="1"/>
</dbReference>
<comment type="subcellular location">
    <subcellularLocation>
        <location evidence="1">Nucleus</location>
    </subcellularLocation>
</comment>
<keyword evidence="9" id="KW-1185">Reference proteome</keyword>
<evidence type="ECO:0000259" key="6">
    <source>
        <dbReference type="Pfam" id="PF12341"/>
    </source>
</evidence>
<feature type="region of interest" description="Disordered" evidence="5">
    <location>
        <begin position="526"/>
        <end position="590"/>
    </location>
</feature>
<feature type="domain" description="WDHD1/CFT4 second beta-propeller" evidence="6">
    <location>
        <begin position="136"/>
        <end position="397"/>
    </location>
</feature>
<feature type="domain" description="WDHD1/CFT4 helical bundle" evidence="7">
    <location>
        <begin position="406"/>
        <end position="491"/>
    </location>
</feature>
<organism evidence="8 9">
    <name type="scientific">Dictyocaulus viviparus</name>
    <name type="common">Bovine lungworm</name>
    <dbReference type="NCBI Taxonomy" id="29172"/>
    <lineage>
        <taxon>Eukaryota</taxon>
        <taxon>Metazoa</taxon>
        <taxon>Ecdysozoa</taxon>
        <taxon>Nematoda</taxon>
        <taxon>Chromadorea</taxon>
        <taxon>Rhabditida</taxon>
        <taxon>Rhabditina</taxon>
        <taxon>Rhabditomorpha</taxon>
        <taxon>Strongyloidea</taxon>
        <taxon>Metastrongylidae</taxon>
        <taxon>Dictyocaulus</taxon>
    </lineage>
</organism>
<keyword evidence="4" id="KW-0539">Nucleus</keyword>
<dbReference type="GO" id="GO:0006281">
    <property type="term" value="P:DNA repair"/>
    <property type="evidence" value="ECO:0007669"/>
    <property type="project" value="TreeGrafter"/>
</dbReference>
<dbReference type="Pfam" id="PF20946">
    <property type="entry name" value="Ctf4_C"/>
    <property type="match status" value="1"/>
</dbReference>
<dbReference type="GO" id="GO:0000278">
    <property type="term" value="P:mitotic cell cycle"/>
    <property type="evidence" value="ECO:0007669"/>
    <property type="project" value="TreeGrafter"/>
</dbReference>
<gene>
    <name evidence="8" type="ORF">DICVIV_02345</name>
</gene>
<evidence type="ECO:0000256" key="1">
    <source>
        <dbReference type="ARBA" id="ARBA00004123"/>
    </source>
</evidence>
<protein>
    <submittedName>
        <fullName evidence="8">Uncharacterized protein</fullName>
    </submittedName>
</protein>
<dbReference type="GO" id="GO:0006261">
    <property type="term" value="P:DNA-templated DNA replication"/>
    <property type="evidence" value="ECO:0007669"/>
    <property type="project" value="TreeGrafter"/>
</dbReference>
<dbReference type="EMBL" id="KN716182">
    <property type="protein sequence ID" value="KJH51512.1"/>
    <property type="molecule type" value="Genomic_DNA"/>
</dbReference>
<dbReference type="OrthoDB" id="427368at2759"/>
<accession>A0A0D8Y5P2</accession>
<dbReference type="Pfam" id="PF12341">
    <property type="entry name" value="Mcl1_mid"/>
    <property type="match status" value="1"/>
</dbReference>
<dbReference type="STRING" id="29172.A0A0D8Y5P2"/>
<dbReference type="AlphaFoldDB" id="A0A0D8Y5P2"/>
<sequence length="590" mass="65713">MNIEGVVKSGGFVTDKTIPMNEKEHDITVLSRGRFEDEDNDEDSRMSADIGAIKKKYGFSNEPNHLDDYGFVIANRTVCDNSIVPEKESGSSSGLSCGPHFSFVPSALHVNYQPPTIPSYFVSGASPIHLTERYLISFHDVSIHPTIVLDNRATGYVLADLSDQAVALANRIEEKFEQSELFVIHISSWDSESRRWSTNLPQGESALDVMVSREMVCVISDKRKIRIFTLAGTQRHIISHPNPMLTATCFGIHIAICSVLGGDYYEKSCRVQPNYQHVVSIYNVDSKQWYHHKELVKTVNLPVACEKRLLWIGYTNVGQLVSMDSSYSINLLAPSGFWLPIFDGSNEIANKSDAIWPVAVTEGNHRHKEFRYLYCKGSKYPLVAIKMAPVVAPWNLPFCAPDSDKSKLEQELFLNELQMNESFSSESSPDLADLTSTHLKSLVKLFALACKSERDGRAAELAGLVTSAKGILMMCNYAAKLKKSTLADKVASKGRESISLGKPNFYDNSCSNQEEIPMPRPFSLKKKETMQPSSMSAVDSKEYSPKSPSQSNDESNNMENHESSTSQEGNQTISTQCAVPIPRYNKNPFK</sequence>
<dbReference type="PANTHER" id="PTHR19932">
    <property type="entry name" value="WD REPEAT AND HMG-BOX DNA BINDING PROTEIN"/>
    <property type="match status" value="1"/>
</dbReference>
<evidence type="ECO:0000256" key="2">
    <source>
        <dbReference type="ARBA" id="ARBA00022574"/>
    </source>
</evidence>
<dbReference type="GO" id="GO:0003682">
    <property type="term" value="F:chromatin binding"/>
    <property type="evidence" value="ECO:0007669"/>
    <property type="project" value="TreeGrafter"/>
</dbReference>
<keyword evidence="2" id="KW-0853">WD repeat</keyword>
<dbReference type="GO" id="GO:0043596">
    <property type="term" value="C:nuclear replication fork"/>
    <property type="evidence" value="ECO:0007669"/>
    <property type="project" value="TreeGrafter"/>
</dbReference>